<name>A0AAU9SCE2_THLAR</name>
<reference evidence="1 2" key="1">
    <citation type="submission" date="2022-03" db="EMBL/GenBank/DDBJ databases">
        <authorList>
            <person name="Nunn A."/>
            <person name="Chopra R."/>
            <person name="Nunn A."/>
            <person name="Contreras Garrido A."/>
        </authorList>
    </citation>
    <scope>NUCLEOTIDE SEQUENCE [LARGE SCALE GENOMIC DNA]</scope>
</reference>
<dbReference type="AlphaFoldDB" id="A0AAU9SCE2"/>
<gene>
    <name evidence="1" type="ORF">TAV2_LOCUS12577</name>
</gene>
<dbReference type="EMBL" id="OU466860">
    <property type="protein sequence ID" value="CAH2060470.1"/>
    <property type="molecule type" value="Genomic_DNA"/>
</dbReference>
<dbReference type="Proteomes" id="UP000836841">
    <property type="component" value="Chromosome 4"/>
</dbReference>
<sequence>MRKRIPAEALTYSRAKAIAAQIQNFPDIVNAFKEYPWAAKMKSVCNLHRVTIPGYMENGTPKVSILSHVLLEGIGELMLISKPWLDPTSMGEAKILVEIKVNKPFPQKISPEDTSGSVTMVDVLYSWLP</sequence>
<organism evidence="1 2">
    <name type="scientific">Thlaspi arvense</name>
    <name type="common">Field penny-cress</name>
    <dbReference type="NCBI Taxonomy" id="13288"/>
    <lineage>
        <taxon>Eukaryota</taxon>
        <taxon>Viridiplantae</taxon>
        <taxon>Streptophyta</taxon>
        <taxon>Embryophyta</taxon>
        <taxon>Tracheophyta</taxon>
        <taxon>Spermatophyta</taxon>
        <taxon>Magnoliopsida</taxon>
        <taxon>eudicotyledons</taxon>
        <taxon>Gunneridae</taxon>
        <taxon>Pentapetalae</taxon>
        <taxon>rosids</taxon>
        <taxon>malvids</taxon>
        <taxon>Brassicales</taxon>
        <taxon>Brassicaceae</taxon>
        <taxon>Thlaspideae</taxon>
        <taxon>Thlaspi</taxon>
    </lineage>
</organism>
<proteinExistence type="predicted"/>
<accession>A0AAU9SCE2</accession>
<evidence type="ECO:0000313" key="1">
    <source>
        <dbReference type="EMBL" id="CAH2060470.1"/>
    </source>
</evidence>
<evidence type="ECO:0000313" key="2">
    <source>
        <dbReference type="Proteomes" id="UP000836841"/>
    </source>
</evidence>
<keyword evidence="2" id="KW-1185">Reference proteome</keyword>
<protein>
    <submittedName>
        <fullName evidence="1">Uncharacterized protein</fullName>
    </submittedName>
</protein>